<reference evidence="2" key="1">
    <citation type="submission" date="2020-06" db="EMBL/GenBank/DDBJ databases">
        <title>WGS assembly of Ceratodon purpureus strain R40.</title>
        <authorList>
            <person name="Carey S.B."/>
            <person name="Jenkins J."/>
            <person name="Shu S."/>
            <person name="Lovell J.T."/>
            <person name="Sreedasyam A."/>
            <person name="Maumus F."/>
            <person name="Tiley G.P."/>
            <person name="Fernandez-Pozo N."/>
            <person name="Barry K."/>
            <person name="Chen C."/>
            <person name="Wang M."/>
            <person name="Lipzen A."/>
            <person name="Daum C."/>
            <person name="Saski C.A."/>
            <person name="Payton A.C."/>
            <person name="Mcbreen J.C."/>
            <person name="Conrad R.E."/>
            <person name="Kollar L.M."/>
            <person name="Olsson S."/>
            <person name="Huttunen S."/>
            <person name="Landis J.B."/>
            <person name="Wickett N.J."/>
            <person name="Johnson M.G."/>
            <person name="Rensing S.A."/>
            <person name="Grimwood J."/>
            <person name="Schmutz J."/>
            <person name="Mcdaniel S.F."/>
        </authorList>
    </citation>
    <scope>NUCLEOTIDE SEQUENCE</scope>
    <source>
        <strain evidence="2">R40</strain>
    </source>
</reference>
<gene>
    <name evidence="2" type="ORF">KC19_12G085400</name>
</gene>
<feature type="chain" id="PRO_5035760204" evidence="1">
    <location>
        <begin position="19"/>
        <end position="57"/>
    </location>
</feature>
<accession>A0A8T0G691</accession>
<dbReference type="AlphaFoldDB" id="A0A8T0G691"/>
<evidence type="ECO:0000256" key="1">
    <source>
        <dbReference type="SAM" id="SignalP"/>
    </source>
</evidence>
<proteinExistence type="predicted"/>
<evidence type="ECO:0000313" key="3">
    <source>
        <dbReference type="Proteomes" id="UP000822688"/>
    </source>
</evidence>
<protein>
    <submittedName>
        <fullName evidence="2">Uncharacterized protein</fullName>
    </submittedName>
</protein>
<comment type="caution">
    <text evidence="2">The sequence shown here is derived from an EMBL/GenBank/DDBJ whole genome shotgun (WGS) entry which is preliminary data.</text>
</comment>
<organism evidence="2 3">
    <name type="scientific">Ceratodon purpureus</name>
    <name type="common">Fire moss</name>
    <name type="synonym">Dicranum purpureum</name>
    <dbReference type="NCBI Taxonomy" id="3225"/>
    <lineage>
        <taxon>Eukaryota</taxon>
        <taxon>Viridiplantae</taxon>
        <taxon>Streptophyta</taxon>
        <taxon>Embryophyta</taxon>
        <taxon>Bryophyta</taxon>
        <taxon>Bryophytina</taxon>
        <taxon>Bryopsida</taxon>
        <taxon>Dicranidae</taxon>
        <taxon>Pseudoditrichales</taxon>
        <taxon>Ditrichaceae</taxon>
        <taxon>Ceratodon</taxon>
    </lineage>
</organism>
<feature type="signal peptide" evidence="1">
    <location>
        <begin position="1"/>
        <end position="18"/>
    </location>
</feature>
<evidence type="ECO:0000313" key="2">
    <source>
        <dbReference type="EMBL" id="KAG0554365.1"/>
    </source>
</evidence>
<dbReference type="EMBL" id="CM026433">
    <property type="protein sequence ID" value="KAG0554365.1"/>
    <property type="molecule type" value="Genomic_DNA"/>
</dbReference>
<keyword evidence="3" id="KW-1185">Reference proteome</keyword>
<name>A0A8T0G691_CERPU</name>
<sequence length="57" mass="6408">MFILSGFLMFITIQIHQAKSPISTHSFPCLDSAAARLVFSLIYRNQILPISSCFFPS</sequence>
<dbReference type="Proteomes" id="UP000822688">
    <property type="component" value="Chromosome 12"/>
</dbReference>
<keyword evidence="1" id="KW-0732">Signal</keyword>